<comment type="caution">
    <text evidence="1">The sequence shown here is derived from an EMBL/GenBank/DDBJ whole genome shotgun (WGS) entry which is preliminary data.</text>
</comment>
<reference evidence="2" key="1">
    <citation type="journal article" date="2019" name="Int. J. Syst. Evol. Microbiol.">
        <title>The Global Catalogue of Microorganisms (GCM) 10K type strain sequencing project: providing services to taxonomists for standard genome sequencing and annotation.</title>
        <authorList>
            <consortium name="The Broad Institute Genomics Platform"/>
            <consortium name="The Broad Institute Genome Sequencing Center for Infectious Disease"/>
            <person name="Wu L."/>
            <person name="Ma J."/>
        </authorList>
    </citation>
    <scope>NUCLEOTIDE SEQUENCE [LARGE SCALE GENOMIC DNA]</scope>
    <source>
        <strain evidence="2">NCAIM B.02333</strain>
    </source>
</reference>
<sequence>MTDLLVRFDDDDAVTIRVEDEPGAALERVADLMSSKGATVEQGIKAPMAVNWRRVRRVSVKGSGEGRSATL</sequence>
<evidence type="ECO:0000313" key="2">
    <source>
        <dbReference type="Proteomes" id="UP001595685"/>
    </source>
</evidence>
<keyword evidence="2" id="KW-1185">Reference proteome</keyword>
<dbReference type="RefSeq" id="WP_340287963.1">
    <property type="nucleotide sequence ID" value="NZ_JBBEOI010000001.1"/>
</dbReference>
<organism evidence="1 2">
    <name type="scientific">Aquipuribacter hungaricus</name>
    <dbReference type="NCBI Taxonomy" id="545624"/>
    <lineage>
        <taxon>Bacteria</taxon>
        <taxon>Bacillati</taxon>
        <taxon>Actinomycetota</taxon>
        <taxon>Actinomycetes</taxon>
        <taxon>Micrococcales</taxon>
        <taxon>Intrasporangiaceae</taxon>
        <taxon>Aquipuribacter</taxon>
    </lineage>
</organism>
<name>A0ABV7WJT9_9MICO</name>
<dbReference type="EMBL" id="JBHRWW010000006">
    <property type="protein sequence ID" value="MFC3688828.1"/>
    <property type="molecule type" value="Genomic_DNA"/>
</dbReference>
<evidence type="ECO:0000313" key="1">
    <source>
        <dbReference type="EMBL" id="MFC3688828.1"/>
    </source>
</evidence>
<accession>A0ABV7WJT9</accession>
<dbReference type="Proteomes" id="UP001595685">
    <property type="component" value="Unassembled WGS sequence"/>
</dbReference>
<gene>
    <name evidence="1" type="ORF">ACFOLH_10790</name>
</gene>
<proteinExistence type="predicted"/>
<protein>
    <submittedName>
        <fullName evidence="1">Uncharacterized protein</fullName>
    </submittedName>
</protein>